<evidence type="ECO:0000259" key="7">
    <source>
        <dbReference type="Pfam" id="PF23122"/>
    </source>
</evidence>
<proteinExistence type="predicted"/>
<evidence type="ECO:0000256" key="3">
    <source>
        <dbReference type="ARBA" id="ARBA00022989"/>
    </source>
</evidence>
<keyword evidence="5" id="KW-0325">Glycoprotein</keyword>
<dbReference type="InterPro" id="IPR024881">
    <property type="entry name" value="Tip"/>
</dbReference>
<name>H2Y719_CIOSA</name>
<dbReference type="PANTHER" id="PTHR13412">
    <property type="entry name" value="T-CELL IMMUNOMODULATORY PROTEIN HOMOLOG"/>
    <property type="match status" value="1"/>
</dbReference>
<dbReference type="eggNOG" id="KOG4550">
    <property type="taxonomic scope" value="Eukaryota"/>
</dbReference>
<evidence type="ECO:0000256" key="5">
    <source>
        <dbReference type="ARBA" id="ARBA00023180"/>
    </source>
</evidence>
<organism evidence="8 9">
    <name type="scientific">Ciona savignyi</name>
    <name type="common">Pacific transparent sea squirt</name>
    <dbReference type="NCBI Taxonomy" id="51511"/>
    <lineage>
        <taxon>Eukaryota</taxon>
        <taxon>Metazoa</taxon>
        <taxon>Chordata</taxon>
        <taxon>Tunicata</taxon>
        <taxon>Ascidiacea</taxon>
        <taxon>Phlebobranchia</taxon>
        <taxon>Cionidae</taxon>
        <taxon>Ciona</taxon>
    </lineage>
</organism>
<dbReference type="InParanoid" id="H2Y719"/>
<dbReference type="OMA" id="HSTWTML"/>
<evidence type="ECO:0000313" key="9">
    <source>
        <dbReference type="Proteomes" id="UP000007875"/>
    </source>
</evidence>
<dbReference type="GO" id="GO:0005886">
    <property type="term" value="C:plasma membrane"/>
    <property type="evidence" value="ECO:0007669"/>
    <property type="project" value="TreeGrafter"/>
</dbReference>
<accession>H2Y719</accession>
<feature type="domain" description="T-cell immunomodulatory protein TIP C2" evidence="7">
    <location>
        <begin position="3"/>
        <end position="89"/>
    </location>
</feature>
<feature type="transmembrane region" description="Helical" evidence="6">
    <location>
        <begin position="99"/>
        <end position="123"/>
    </location>
</feature>
<evidence type="ECO:0000256" key="1">
    <source>
        <dbReference type="ARBA" id="ARBA00004479"/>
    </source>
</evidence>
<reference evidence="8" key="2">
    <citation type="submission" date="2025-08" db="UniProtKB">
        <authorList>
            <consortium name="Ensembl"/>
        </authorList>
    </citation>
    <scope>IDENTIFICATION</scope>
</reference>
<sequence>MGGNQRFSAVQLSQSAHLSLQLPYVSFGLGRLPNFIDSITVFVPLPLIPSSAGSQNKYEVLHSTWTMLIPNSKLYVIPYPVNDTSMWRNILVVTPSRNIVSTAIVLLSTCFIVAITTTILHCLERREDKREKIREAHRFHFDAM</sequence>
<evidence type="ECO:0000256" key="4">
    <source>
        <dbReference type="ARBA" id="ARBA00023136"/>
    </source>
</evidence>
<keyword evidence="3 6" id="KW-1133">Transmembrane helix</keyword>
<comment type="subcellular location">
    <subcellularLocation>
        <location evidence="1">Membrane</location>
        <topology evidence="1">Single-pass type I membrane protein</topology>
    </subcellularLocation>
</comment>
<dbReference type="Proteomes" id="UP000007875">
    <property type="component" value="Unassembled WGS sequence"/>
</dbReference>
<dbReference type="Ensembl" id="ENSCSAVT00000001129.1">
    <property type="protein sequence ID" value="ENSCSAVP00000001117.1"/>
    <property type="gene ID" value="ENSCSAVG00000000622.1"/>
</dbReference>
<protein>
    <recommendedName>
        <fullName evidence="7">T-cell immunomodulatory protein TIP C2 domain-containing protein</fullName>
    </recommendedName>
</protein>
<dbReference type="InterPro" id="IPR057089">
    <property type="entry name" value="C2_TIP"/>
</dbReference>
<evidence type="ECO:0000256" key="2">
    <source>
        <dbReference type="ARBA" id="ARBA00022692"/>
    </source>
</evidence>
<dbReference type="AlphaFoldDB" id="H2Y719"/>
<dbReference type="Pfam" id="PF23122">
    <property type="entry name" value="C2_ITFG1"/>
    <property type="match status" value="1"/>
</dbReference>
<dbReference type="PANTHER" id="PTHR13412:SF0">
    <property type="entry name" value="T-CELL IMMUNOMODULATORY PROTEIN"/>
    <property type="match status" value="1"/>
</dbReference>
<evidence type="ECO:0000256" key="6">
    <source>
        <dbReference type="SAM" id="Phobius"/>
    </source>
</evidence>
<reference evidence="9" key="1">
    <citation type="submission" date="2003-08" db="EMBL/GenBank/DDBJ databases">
        <authorList>
            <person name="Birren B."/>
            <person name="Nusbaum C."/>
            <person name="Abebe A."/>
            <person name="Abouelleil A."/>
            <person name="Adekoya E."/>
            <person name="Ait-zahra M."/>
            <person name="Allen N."/>
            <person name="Allen T."/>
            <person name="An P."/>
            <person name="Anderson M."/>
            <person name="Anderson S."/>
            <person name="Arachchi H."/>
            <person name="Armbruster J."/>
            <person name="Bachantsang P."/>
            <person name="Baldwin J."/>
            <person name="Barry A."/>
            <person name="Bayul T."/>
            <person name="Blitshsteyn B."/>
            <person name="Bloom T."/>
            <person name="Blye J."/>
            <person name="Boguslavskiy L."/>
            <person name="Borowsky M."/>
            <person name="Boukhgalter B."/>
            <person name="Brunache A."/>
            <person name="Butler J."/>
            <person name="Calixte N."/>
            <person name="Calvo S."/>
            <person name="Camarata J."/>
            <person name="Campo K."/>
            <person name="Chang J."/>
            <person name="Cheshatsang Y."/>
            <person name="Citroen M."/>
            <person name="Collymore A."/>
            <person name="Considine T."/>
            <person name="Cook A."/>
            <person name="Cooke P."/>
            <person name="Corum B."/>
            <person name="Cuomo C."/>
            <person name="David R."/>
            <person name="Dawoe T."/>
            <person name="Degray S."/>
            <person name="Dodge S."/>
            <person name="Dooley K."/>
            <person name="Dorje P."/>
            <person name="Dorjee K."/>
            <person name="Dorris L."/>
            <person name="Duffey N."/>
            <person name="Dupes A."/>
            <person name="Elkins T."/>
            <person name="Engels R."/>
            <person name="Erickson J."/>
            <person name="Farina A."/>
            <person name="Faro S."/>
            <person name="Ferreira P."/>
            <person name="Fischer H."/>
            <person name="Fitzgerald M."/>
            <person name="Foley K."/>
            <person name="Gage D."/>
            <person name="Galagan J."/>
            <person name="Gearin G."/>
            <person name="Gnerre S."/>
            <person name="Gnirke A."/>
            <person name="Goyette A."/>
            <person name="Graham J."/>
            <person name="Grandbois E."/>
            <person name="Gyaltsen K."/>
            <person name="Hafez N."/>
            <person name="Hagopian D."/>
            <person name="Hagos B."/>
            <person name="Hall J."/>
            <person name="Hatcher B."/>
            <person name="Heller A."/>
            <person name="Higgins H."/>
            <person name="Honan T."/>
            <person name="Horn A."/>
            <person name="Houde N."/>
            <person name="Hughes L."/>
            <person name="Hulme W."/>
            <person name="Husby E."/>
            <person name="Iliev I."/>
            <person name="Jaffe D."/>
            <person name="Jones C."/>
            <person name="Kamal M."/>
            <person name="Kamat A."/>
            <person name="Kamvysselis M."/>
            <person name="Karlsson E."/>
            <person name="Kells C."/>
            <person name="Kieu A."/>
            <person name="Kisner P."/>
            <person name="Kodira C."/>
            <person name="Kulbokas E."/>
            <person name="Labutti K."/>
            <person name="Lama D."/>
            <person name="Landers T."/>
            <person name="Leger J."/>
            <person name="Levine S."/>
            <person name="Lewis D."/>
            <person name="Lewis T."/>
            <person name="Lindblad-toh K."/>
            <person name="Liu X."/>
            <person name="Lokyitsang T."/>
            <person name="Lokyitsang Y."/>
            <person name="Lucien O."/>
            <person name="Lui A."/>
            <person name="Ma L.J."/>
            <person name="Mabbitt R."/>
            <person name="Macdonald J."/>
            <person name="Maclean C."/>
            <person name="Major J."/>
            <person name="Manning J."/>
            <person name="Marabella R."/>
            <person name="Maru K."/>
            <person name="Matthews C."/>
            <person name="Mauceli E."/>
            <person name="Mccarthy M."/>
            <person name="Mcdonough S."/>
            <person name="Mcghee T."/>
            <person name="Meldrim J."/>
            <person name="Meneus L."/>
            <person name="Mesirov J."/>
            <person name="Mihalev A."/>
            <person name="Mihova T."/>
            <person name="Mikkelsen T."/>
            <person name="Mlenga V."/>
            <person name="Moru K."/>
            <person name="Mozes J."/>
            <person name="Mulrain L."/>
            <person name="Munson G."/>
            <person name="Naylor J."/>
            <person name="Newes C."/>
            <person name="Nguyen C."/>
            <person name="Nguyen N."/>
            <person name="Nguyen T."/>
            <person name="Nicol R."/>
            <person name="Nielsen C."/>
            <person name="Nizzari M."/>
            <person name="Norbu C."/>
            <person name="Norbu N."/>
            <person name="O'donnell P."/>
            <person name="Okoawo O."/>
            <person name="O'leary S."/>
            <person name="Omotosho B."/>
            <person name="O'neill K."/>
            <person name="Osman S."/>
            <person name="Parker S."/>
            <person name="Perrin D."/>
            <person name="Phunkhang P."/>
            <person name="Piqani B."/>
            <person name="Purcell S."/>
            <person name="Rachupka T."/>
            <person name="Ramasamy U."/>
            <person name="Rameau R."/>
            <person name="Ray V."/>
            <person name="Raymond C."/>
            <person name="Retta R."/>
            <person name="Richardson S."/>
            <person name="Rise C."/>
            <person name="Rodriguez J."/>
            <person name="Rogers J."/>
            <person name="Rogov P."/>
            <person name="Rutman M."/>
            <person name="Schupbach R."/>
            <person name="Seaman C."/>
            <person name="Settipalli S."/>
            <person name="Sharpe T."/>
            <person name="Sheridan J."/>
            <person name="Sherpa N."/>
            <person name="Shi J."/>
            <person name="Smirnov S."/>
            <person name="Smith C."/>
            <person name="Sougnez C."/>
            <person name="Spencer B."/>
            <person name="Stalker J."/>
            <person name="Stange-thomann N."/>
            <person name="Stavropoulos S."/>
            <person name="Stetson K."/>
            <person name="Stone C."/>
            <person name="Stone S."/>
            <person name="Stubbs M."/>
            <person name="Talamas J."/>
            <person name="Tchuinga P."/>
            <person name="Tenzing P."/>
            <person name="Tesfaye S."/>
            <person name="Theodore J."/>
            <person name="Thoulutsang Y."/>
            <person name="Topham K."/>
            <person name="Towey S."/>
            <person name="Tsamla T."/>
            <person name="Tsomo N."/>
            <person name="Vallee D."/>
            <person name="Vassiliev H."/>
            <person name="Venkataraman V."/>
            <person name="Vinson J."/>
            <person name="Vo A."/>
            <person name="Wade C."/>
            <person name="Wang S."/>
            <person name="Wangchuk T."/>
            <person name="Wangdi T."/>
            <person name="Whittaker C."/>
            <person name="Wilkinson J."/>
            <person name="Wu Y."/>
            <person name="Wyman D."/>
            <person name="Yadav S."/>
            <person name="Yang S."/>
            <person name="Yang X."/>
            <person name="Yeager S."/>
            <person name="Yee E."/>
            <person name="Young G."/>
            <person name="Zainoun J."/>
            <person name="Zembeck L."/>
            <person name="Zimmer A."/>
            <person name="Zody M."/>
            <person name="Lander E."/>
        </authorList>
    </citation>
    <scope>NUCLEOTIDE SEQUENCE [LARGE SCALE GENOMIC DNA]</scope>
</reference>
<keyword evidence="9" id="KW-1185">Reference proteome</keyword>
<keyword evidence="2 6" id="KW-0812">Transmembrane</keyword>
<reference evidence="8" key="3">
    <citation type="submission" date="2025-09" db="UniProtKB">
        <authorList>
            <consortium name="Ensembl"/>
        </authorList>
    </citation>
    <scope>IDENTIFICATION</scope>
</reference>
<dbReference type="HOGENOM" id="CLU_020272_0_1_1"/>
<dbReference type="GeneTree" id="ENSGT00390000013367"/>
<evidence type="ECO:0000313" key="8">
    <source>
        <dbReference type="Ensembl" id="ENSCSAVP00000001117.1"/>
    </source>
</evidence>
<keyword evidence="4 6" id="KW-0472">Membrane</keyword>